<comment type="caution">
    <text evidence="14">The sequence shown here is derived from an EMBL/GenBank/DDBJ whole genome shotgun (WGS) entry which is preliminary data.</text>
</comment>
<dbReference type="EC" id="3.1.3.3" evidence="4"/>
<evidence type="ECO:0000313" key="14">
    <source>
        <dbReference type="EMBL" id="MCL6740363.1"/>
    </source>
</evidence>
<dbReference type="SUPFAM" id="SSF56784">
    <property type="entry name" value="HAD-like"/>
    <property type="match status" value="1"/>
</dbReference>
<dbReference type="SFLD" id="SFLDF00029">
    <property type="entry name" value="phosphoserine_phosphatase"/>
    <property type="match status" value="1"/>
</dbReference>
<comment type="catalytic activity">
    <reaction evidence="12">
        <text>O-phospho-L-serine + H2O = L-serine + phosphate</text>
        <dbReference type="Rhea" id="RHEA:21208"/>
        <dbReference type="ChEBI" id="CHEBI:15377"/>
        <dbReference type="ChEBI" id="CHEBI:33384"/>
        <dbReference type="ChEBI" id="CHEBI:43474"/>
        <dbReference type="ChEBI" id="CHEBI:57524"/>
        <dbReference type="EC" id="3.1.3.3"/>
    </reaction>
</comment>
<evidence type="ECO:0000256" key="8">
    <source>
        <dbReference type="ARBA" id="ARBA00022801"/>
    </source>
</evidence>
<keyword evidence="9" id="KW-0460">Magnesium</keyword>
<comment type="catalytic activity">
    <reaction evidence="13">
        <text>O-phospho-D-serine + H2O = D-serine + phosphate</text>
        <dbReference type="Rhea" id="RHEA:24873"/>
        <dbReference type="ChEBI" id="CHEBI:15377"/>
        <dbReference type="ChEBI" id="CHEBI:35247"/>
        <dbReference type="ChEBI" id="CHEBI:43474"/>
        <dbReference type="ChEBI" id="CHEBI:58680"/>
        <dbReference type="EC" id="3.1.3.3"/>
    </reaction>
</comment>
<evidence type="ECO:0000256" key="2">
    <source>
        <dbReference type="ARBA" id="ARBA00005135"/>
    </source>
</evidence>
<keyword evidence="7" id="KW-0479">Metal-binding</keyword>
<dbReference type="SFLD" id="SFLDS00003">
    <property type="entry name" value="Haloacid_Dehalogenase"/>
    <property type="match status" value="1"/>
</dbReference>
<evidence type="ECO:0000256" key="5">
    <source>
        <dbReference type="ARBA" id="ARBA00015196"/>
    </source>
</evidence>
<comment type="similarity">
    <text evidence="3">Belongs to the HAD-like hydrolase superfamily. SerB family.</text>
</comment>
<evidence type="ECO:0000256" key="12">
    <source>
        <dbReference type="ARBA" id="ARBA00048138"/>
    </source>
</evidence>
<evidence type="ECO:0000256" key="11">
    <source>
        <dbReference type="ARBA" id="ARBA00031693"/>
    </source>
</evidence>
<dbReference type="RefSeq" id="WP_249914798.1">
    <property type="nucleotide sequence ID" value="NZ_JAMGBB010000001.1"/>
</dbReference>
<reference evidence="14" key="1">
    <citation type="submission" date="2022-05" db="EMBL/GenBank/DDBJ databases">
        <authorList>
            <person name="Jo J.-H."/>
            <person name="Im W.-T."/>
        </authorList>
    </citation>
    <scope>NUCLEOTIDE SEQUENCE</scope>
    <source>
        <strain evidence="14">RB56-2</strain>
    </source>
</reference>
<keyword evidence="6" id="KW-0028">Amino-acid biosynthesis</keyword>
<keyword evidence="8 14" id="KW-0378">Hydrolase</keyword>
<dbReference type="InterPro" id="IPR004469">
    <property type="entry name" value="PSP"/>
</dbReference>
<dbReference type="Gene3D" id="3.40.50.1000">
    <property type="entry name" value="HAD superfamily/HAD-like"/>
    <property type="match status" value="1"/>
</dbReference>
<evidence type="ECO:0000256" key="10">
    <source>
        <dbReference type="ARBA" id="ARBA00023299"/>
    </source>
</evidence>
<accession>A0ABT0S7J0</accession>
<evidence type="ECO:0000256" key="13">
    <source>
        <dbReference type="ARBA" id="ARBA00048523"/>
    </source>
</evidence>
<dbReference type="Pfam" id="PF12710">
    <property type="entry name" value="HAD"/>
    <property type="match status" value="1"/>
</dbReference>
<dbReference type="NCBIfam" id="TIGR01488">
    <property type="entry name" value="HAD-SF-IB"/>
    <property type="match status" value="1"/>
</dbReference>
<dbReference type="InterPro" id="IPR023214">
    <property type="entry name" value="HAD_sf"/>
</dbReference>
<evidence type="ECO:0000256" key="4">
    <source>
        <dbReference type="ARBA" id="ARBA00012640"/>
    </source>
</evidence>
<evidence type="ECO:0000256" key="1">
    <source>
        <dbReference type="ARBA" id="ARBA00001946"/>
    </source>
</evidence>
<dbReference type="InterPro" id="IPR050582">
    <property type="entry name" value="HAD-like_SerB"/>
</dbReference>
<keyword evidence="10" id="KW-0718">Serine biosynthesis</keyword>
<dbReference type="InterPro" id="IPR036412">
    <property type="entry name" value="HAD-like_sf"/>
</dbReference>
<evidence type="ECO:0000256" key="6">
    <source>
        <dbReference type="ARBA" id="ARBA00022605"/>
    </source>
</evidence>
<dbReference type="PANTHER" id="PTHR43344">
    <property type="entry name" value="PHOSPHOSERINE PHOSPHATASE"/>
    <property type="match status" value="1"/>
</dbReference>
<dbReference type="SFLD" id="SFLDG01137">
    <property type="entry name" value="C1.6.1:_Phosphoserine_Phosphat"/>
    <property type="match status" value="1"/>
</dbReference>
<name>A0ABT0S7J0_9SPHN</name>
<dbReference type="EMBL" id="JAMGBB010000001">
    <property type="protein sequence ID" value="MCL6740363.1"/>
    <property type="molecule type" value="Genomic_DNA"/>
</dbReference>
<keyword evidence="15" id="KW-1185">Reference proteome</keyword>
<dbReference type="NCBIfam" id="TIGR00338">
    <property type="entry name" value="serB"/>
    <property type="match status" value="1"/>
</dbReference>
<proteinExistence type="inferred from homology"/>
<dbReference type="GO" id="GO:0016787">
    <property type="term" value="F:hydrolase activity"/>
    <property type="evidence" value="ECO:0007669"/>
    <property type="project" value="UniProtKB-KW"/>
</dbReference>
<gene>
    <name evidence="14" type="primary">serB</name>
    <name evidence="14" type="ORF">LZ518_04365</name>
</gene>
<evidence type="ECO:0000256" key="7">
    <source>
        <dbReference type="ARBA" id="ARBA00022723"/>
    </source>
</evidence>
<organism evidence="14 15">
    <name type="scientific">Sphingomonas brevis</name>
    <dbReference type="NCBI Taxonomy" id="2908206"/>
    <lineage>
        <taxon>Bacteria</taxon>
        <taxon>Pseudomonadati</taxon>
        <taxon>Pseudomonadota</taxon>
        <taxon>Alphaproteobacteria</taxon>
        <taxon>Sphingomonadales</taxon>
        <taxon>Sphingomonadaceae</taxon>
        <taxon>Sphingomonas</taxon>
    </lineage>
</organism>
<dbReference type="Proteomes" id="UP001165383">
    <property type="component" value="Unassembled WGS sequence"/>
</dbReference>
<evidence type="ECO:0000256" key="9">
    <source>
        <dbReference type="ARBA" id="ARBA00022842"/>
    </source>
</evidence>
<evidence type="ECO:0000313" key="15">
    <source>
        <dbReference type="Proteomes" id="UP001165383"/>
    </source>
</evidence>
<comment type="cofactor">
    <cofactor evidence="1">
        <name>Mg(2+)</name>
        <dbReference type="ChEBI" id="CHEBI:18420"/>
    </cofactor>
</comment>
<dbReference type="PANTHER" id="PTHR43344:SF2">
    <property type="entry name" value="PHOSPHOSERINE PHOSPHATASE"/>
    <property type="match status" value="1"/>
</dbReference>
<dbReference type="SFLD" id="SFLDG01136">
    <property type="entry name" value="C1.6:_Phosphoserine_Phosphatas"/>
    <property type="match status" value="1"/>
</dbReference>
<sequence>MPIATLIAAGRLDERLVERIPGARLLRWIDEGDAADVSIDGDIAEAREAIERLEGVDFAIWPVERVPARLFVADMDSTMIGQECIDELADYAGFKDKVAAITERAMRGELDFASALAERVSLLAGLDHTTIEQCLKERISPNPGAATLVATLKSRRVLTVLVSGGFIEFVRPIALQLGFDRMKANYLAVGNEGILIGRTIGKIVDAAAKRRLAEMILSSRKWPAEALMAVGDGANDVPMVELAGLGVAYRAKPALAAVADGRIDHHDLTALLWMQGIPRAEWVEA</sequence>
<comment type="pathway">
    <text evidence="2">Amino-acid biosynthesis; L-serine biosynthesis; L-serine from 3-phospho-D-glycerate: step 3/3.</text>
</comment>
<evidence type="ECO:0000256" key="3">
    <source>
        <dbReference type="ARBA" id="ARBA00009184"/>
    </source>
</evidence>
<protein>
    <recommendedName>
        <fullName evidence="5">Phosphoserine phosphatase</fullName>
        <ecNumber evidence="4">3.1.3.3</ecNumber>
    </recommendedName>
    <alternativeName>
        <fullName evidence="11">O-phosphoserine phosphohydrolase</fullName>
    </alternativeName>
</protein>